<name>A0A1H0PCZ5_9BURK</name>
<dbReference type="AlphaFoldDB" id="A0A1H0PCZ5"/>
<keyword evidence="4" id="KW-1185">Reference proteome</keyword>
<accession>A0A1H0PCZ5</accession>
<evidence type="ECO:0000256" key="2">
    <source>
        <dbReference type="SAM" id="Phobius"/>
    </source>
</evidence>
<reference evidence="4" key="1">
    <citation type="submission" date="2016-10" db="EMBL/GenBank/DDBJ databases">
        <authorList>
            <person name="Varghese N."/>
            <person name="Submissions S."/>
        </authorList>
    </citation>
    <scope>NUCLEOTIDE SEQUENCE [LARGE SCALE GENOMIC DNA]</scope>
    <source>
        <strain evidence="4">DSM 17101</strain>
    </source>
</reference>
<keyword evidence="3" id="KW-0808">Transferase</keyword>
<gene>
    <name evidence="3" type="ORF">SAMN04489708_10698</name>
</gene>
<evidence type="ECO:0000313" key="3">
    <source>
        <dbReference type="EMBL" id="SDP02881.1"/>
    </source>
</evidence>
<organism evidence="3 4">
    <name type="scientific">Paracidovorax cattleyae</name>
    <dbReference type="NCBI Taxonomy" id="80868"/>
    <lineage>
        <taxon>Bacteria</taxon>
        <taxon>Pseudomonadati</taxon>
        <taxon>Pseudomonadota</taxon>
        <taxon>Betaproteobacteria</taxon>
        <taxon>Burkholderiales</taxon>
        <taxon>Comamonadaceae</taxon>
        <taxon>Paracidovorax</taxon>
    </lineage>
</organism>
<keyword evidence="2" id="KW-0812">Transmembrane</keyword>
<feature type="transmembrane region" description="Helical" evidence="2">
    <location>
        <begin position="20"/>
        <end position="36"/>
    </location>
</feature>
<feature type="transmembrane region" description="Helical" evidence="2">
    <location>
        <begin position="126"/>
        <end position="149"/>
    </location>
</feature>
<keyword evidence="2" id="KW-0472">Membrane</keyword>
<keyword evidence="2" id="KW-1133">Transmembrane helix</keyword>
<dbReference type="EMBL" id="FNJL01000006">
    <property type="protein sequence ID" value="SDP02881.1"/>
    <property type="molecule type" value="Genomic_DNA"/>
</dbReference>
<dbReference type="RefSeq" id="WP_225979020.1">
    <property type="nucleotide sequence ID" value="NZ_CP028290.1"/>
</dbReference>
<sequence length="177" mass="19305">MVFSLSWFVLRGRALPRSAWLPLVLVCLPALGLIVLDHDGKRLAQFVALAAPPFAWLFRPVRRAWVHRLRAALLWAWAMAFALDGVARAYLLDAYQAAPDSAMVLGAVANTNAREGAEYLRMHWRAALLAASGVMAVAAVLAACLSRGLRSPEPSARERPRPPSRARRAACGGWAAR</sequence>
<feature type="transmembrane region" description="Helical" evidence="2">
    <location>
        <begin position="71"/>
        <end position="91"/>
    </location>
</feature>
<dbReference type="GO" id="GO:0016740">
    <property type="term" value="F:transferase activity"/>
    <property type="evidence" value="ECO:0007669"/>
    <property type="project" value="UniProtKB-KW"/>
</dbReference>
<proteinExistence type="predicted"/>
<evidence type="ECO:0000313" key="4">
    <source>
        <dbReference type="Proteomes" id="UP000199317"/>
    </source>
</evidence>
<feature type="region of interest" description="Disordered" evidence="1">
    <location>
        <begin position="150"/>
        <end position="177"/>
    </location>
</feature>
<dbReference type="Proteomes" id="UP000199317">
    <property type="component" value="Unassembled WGS sequence"/>
</dbReference>
<evidence type="ECO:0000256" key="1">
    <source>
        <dbReference type="SAM" id="MobiDB-lite"/>
    </source>
</evidence>
<protein>
    <submittedName>
        <fullName evidence="3">Heptose-I-phosphate ethanolaminephosphotransferase</fullName>
    </submittedName>
</protein>